<proteinExistence type="predicted"/>
<feature type="transmembrane region" description="Helical" evidence="6">
    <location>
        <begin position="430"/>
        <end position="452"/>
    </location>
</feature>
<evidence type="ECO:0000256" key="2">
    <source>
        <dbReference type="ARBA" id="ARBA00022475"/>
    </source>
</evidence>
<feature type="transmembrane region" description="Helical" evidence="6">
    <location>
        <begin position="348"/>
        <end position="366"/>
    </location>
</feature>
<feature type="transmembrane region" description="Helical" evidence="6">
    <location>
        <begin position="20"/>
        <end position="42"/>
    </location>
</feature>
<keyword evidence="9" id="KW-1185">Reference proteome</keyword>
<comment type="subcellular location">
    <subcellularLocation>
        <location evidence="1">Cell membrane</location>
        <topology evidence="1">Multi-pass membrane protein</topology>
    </subcellularLocation>
</comment>
<dbReference type="InterPro" id="IPR003838">
    <property type="entry name" value="ABC3_permease_C"/>
</dbReference>
<feature type="transmembrane region" description="Helical" evidence="6">
    <location>
        <begin position="315"/>
        <end position="336"/>
    </location>
</feature>
<evidence type="ECO:0000313" key="9">
    <source>
        <dbReference type="Proteomes" id="UP000253034"/>
    </source>
</evidence>
<evidence type="ECO:0000256" key="6">
    <source>
        <dbReference type="SAM" id="Phobius"/>
    </source>
</evidence>
<organism evidence="8 9">
    <name type="scientific">Anaerobacterium chartisolvens</name>
    <dbReference type="NCBI Taxonomy" id="1297424"/>
    <lineage>
        <taxon>Bacteria</taxon>
        <taxon>Bacillati</taxon>
        <taxon>Bacillota</taxon>
        <taxon>Clostridia</taxon>
        <taxon>Eubacteriales</taxon>
        <taxon>Oscillospiraceae</taxon>
        <taxon>Anaerobacterium</taxon>
    </lineage>
</organism>
<dbReference type="InterPro" id="IPR038766">
    <property type="entry name" value="Membrane_comp_ABC_pdt"/>
</dbReference>
<dbReference type="EMBL" id="QPJT01000004">
    <property type="protein sequence ID" value="RCX18749.1"/>
    <property type="molecule type" value="Genomic_DNA"/>
</dbReference>
<dbReference type="AlphaFoldDB" id="A0A369BB38"/>
<evidence type="ECO:0000256" key="4">
    <source>
        <dbReference type="ARBA" id="ARBA00022989"/>
    </source>
</evidence>
<dbReference type="PANTHER" id="PTHR30287:SF2">
    <property type="entry name" value="BLL1001 PROTEIN"/>
    <property type="match status" value="1"/>
</dbReference>
<feature type="transmembrane region" description="Helical" evidence="6">
    <location>
        <begin position="754"/>
        <end position="772"/>
    </location>
</feature>
<keyword evidence="5 6" id="KW-0472">Membrane</keyword>
<evidence type="ECO:0000256" key="3">
    <source>
        <dbReference type="ARBA" id="ARBA00022692"/>
    </source>
</evidence>
<feature type="domain" description="ABC3 transporter permease C-terminal" evidence="7">
    <location>
        <begin position="264"/>
        <end position="366"/>
    </location>
</feature>
<feature type="transmembrane region" description="Helical" evidence="6">
    <location>
        <begin position="656"/>
        <end position="676"/>
    </location>
</feature>
<feature type="transmembrane region" description="Helical" evidence="6">
    <location>
        <begin position="729"/>
        <end position="747"/>
    </location>
</feature>
<protein>
    <submittedName>
        <fullName evidence="8">Putative ABC transport system permease protein</fullName>
    </submittedName>
</protein>
<evidence type="ECO:0000259" key="7">
    <source>
        <dbReference type="Pfam" id="PF02687"/>
    </source>
</evidence>
<evidence type="ECO:0000256" key="1">
    <source>
        <dbReference type="ARBA" id="ARBA00004651"/>
    </source>
</evidence>
<dbReference type="OrthoDB" id="9766372at2"/>
<reference evidence="8 9" key="1">
    <citation type="submission" date="2018-07" db="EMBL/GenBank/DDBJ databases">
        <title>Genomic Encyclopedia of Type Strains, Phase IV (KMG-IV): sequencing the most valuable type-strain genomes for metagenomic binning, comparative biology and taxonomic classification.</title>
        <authorList>
            <person name="Goeker M."/>
        </authorList>
    </citation>
    <scope>NUCLEOTIDE SEQUENCE [LARGE SCALE GENOMIC DNA]</scope>
    <source>
        <strain evidence="8 9">DSM 27016</strain>
    </source>
</reference>
<dbReference type="GO" id="GO:0005886">
    <property type="term" value="C:plasma membrane"/>
    <property type="evidence" value="ECO:0007669"/>
    <property type="project" value="UniProtKB-SubCell"/>
</dbReference>
<dbReference type="RefSeq" id="WP_114296605.1">
    <property type="nucleotide sequence ID" value="NZ_QPJT01000004.1"/>
</dbReference>
<sequence>MNLSMVKKDLLRNKAINITLLLFIVLSAALMSIGTMIVIQVFESIDTMYKIARPPHFMQMHMGDAELGQINDFAEGIDYVEDWQDIEMLNVYGGNIWIKKPDGTSFSMINSLLDLGFIKQSEKYDLLLNMDNKPIYPSKGEIGVPIILLDSYDIDIGDTITIKDGDFSMSFTVTSYVRDSQMNSTMCSSTRFLVNEREHEILKENTGKIEHLIEFYLKDLSQEMKFQTAYENAGLPANGPAITYTAIRLVSGLPDIMMVVVIILVSFFLIFIVCLCLRFTILTAMEEEIKSIGTMRAIGISFRDIRKLYMIKYRALAIAGCIIGYVISIFANRLFLSNITKTFGSPQTGAATVIIPIFAVCIVYMLEMHFSKRIMKKIKRISVVEALISSEGNDKIKISRAVRCLGLQRVKRLPVNLFMGVRDIMAKGKIYFMLFFIMLVTTSIMVVPMNLLNTFKSPQFINYMGKSISDIVISVSTAESLTDKYDKTVEILSGDADVANYSIEARTVYEAVNKDGEWININVDCSDKANEELRYISGNMPVNENEIAISVMNANELGASAGKTLKMRMGGQQTEVIVSGIYQDVTSGGYTAKMTGDYDKKAVKEYSFSVNLKDGVNAGQKVDQYHEAMGVDVEVMDMEEFARQTVGGVTRQLSKAVLAVAAMVACFVALFIILYLKLQIVKEYSHIAISKAIGFTVLDIRKQYLIKTCLVSLIGILVGTLFANTLGEGIVSGIIGIVGIGISKISFVINPVEAYLFCPLIILIIVVSMTWYCSAVFKNYNIIRLINE</sequence>
<feature type="transmembrane region" description="Helical" evidence="6">
    <location>
        <begin position="256"/>
        <end position="281"/>
    </location>
</feature>
<keyword evidence="2" id="KW-1003">Cell membrane</keyword>
<dbReference type="PANTHER" id="PTHR30287">
    <property type="entry name" value="MEMBRANE COMPONENT OF PREDICTED ABC SUPERFAMILY METABOLITE UPTAKE TRANSPORTER"/>
    <property type="match status" value="1"/>
</dbReference>
<comment type="caution">
    <text evidence="8">The sequence shown here is derived from an EMBL/GenBank/DDBJ whole genome shotgun (WGS) entry which is preliminary data.</text>
</comment>
<dbReference type="Proteomes" id="UP000253034">
    <property type="component" value="Unassembled WGS sequence"/>
</dbReference>
<feature type="domain" description="ABC3 transporter permease C-terminal" evidence="7">
    <location>
        <begin position="660"/>
        <end position="781"/>
    </location>
</feature>
<keyword evidence="3 6" id="KW-0812">Transmembrane</keyword>
<gene>
    <name evidence="8" type="ORF">DFR58_10418</name>
</gene>
<dbReference type="Pfam" id="PF02687">
    <property type="entry name" value="FtsX"/>
    <property type="match status" value="2"/>
</dbReference>
<keyword evidence="4 6" id="KW-1133">Transmembrane helix</keyword>
<accession>A0A369BB38</accession>
<evidence type="ECO:0000256" key="5">
    <source>
        <dbReference type="ARBA" id="ARBA00023136"/>
    </source>
</evidence>
<evidence type="ECO:0000313" key="8">
    <source>
        <dbReference type="EMBL" id="RCX18749.1"/>
    </source>
</evidence>
<name>A0A369BB38_9FIRM</name>